<dbReference type="SUPFAM" id="SSF51261">
    <property type="entry name" value="Duplicated hybrid motif"/>
    <property type="match status" value="1"/>
</dbReference>
<dbReference type="RefSeq" id="WP_088249820.1">
    <property type="nucleotide sequence ID" value="NZ_NHMK01000027.1"/>
</dbReference>
<accession>A0A246BG25</accession>
<dbReference type="InterPro" id="IPR011055">
    <property type="entry name" value="Dup_hybrid_motif"/>
</dbReference>
<dbReference type="PANTHER" id="PTHR21666">
    <property type="entry name" value="PEPTIDASE-RELATED"/>
    <property type="match status" value="1"/>
</dbReference>
<dbReference type="Pfam" id="PF01551">
    <property type="entry name" value="Peptidase_M23"/>
    <property type="match status" value="1"/>
</dbReference>
<gene>
    <name evidence="2" type="ORF">CBQ26_16920</name>
</gene>
<dbReference type="Gene3D" id="2.70.70.10">
    <property type="entry name" value="Glucose Permease (Domain IIA)"/>
    <property type="match status" value="1"/>
</dbReference>
<feature type="domain" description="M23ase beta-sheet core" evidence="1">
    <location>
        <begin position="155"/>
        <end position="239"/>
    </location>
</feature>
<dbReference type="PANTHER" id="PTHR21666:SF270">
    <property type="entry name" value="MUREIN HYDROLASE ACTIVATOR ENVC"/>
    <property type="match status" value="1"/>
</dbReference>
<protein>
    <recommendedName>
        <fullName evidence="1">M23ase beta-sheet core domain-containing protein</fullName>
    </recommendedName>
</protein>
<sequence>MAARTATETGDTDRIFEVNLKTLNMRLVSDEGANRPVGIEINSITYKDGTLRYFSLTPKRLPDGELESHLTLFRAAGGTSFQAVGEDTAEAKQFAALMVQAGQRDLAAQQLRPQAGAPFLRFPKTLASRNVPGSSFHTGQDLYAVDLNRDSGDMDLGDGVVAAASGQVTQSANVGSGYGEYITVRHANGLTTAYAHLDKRVVSTGVNVYEGQYIGNVGKSGGQTYAHLHFVLRNGTSPLQVASSTYPMKATYGGVACPLTSFPNETNVSPATC</sequence>
<dbReference type="GO" id="GO:0004222">
    <property type="term" value="F:metalloendopeptidase activity"/>
    <property type="evidence" value="ECO:0007669"/>
    <property type="project" value="TreeGrafter"/>
</dbReference>
<keyword evidence="3" id="KW-1185">Reference proteome</keyword>
<evidence type="ECO:0000313" key="3">
    <source>
        <dbReference type="Proteomes" id="UP000197208"/>
    </source>
</evidence>
<evidence type="ECO:0000259" key="1">
    <source>
        <dbReference type="Pfam" id="PF01551"/>
    </source>
</evidence>
<comment type="caution">
    <text evidence="2">The sequence shown here is derived from an EMBL/GenBank/DDBJ whole genome shotgun (WGS) entry which is preliminary data.</text>
</comment>
<proteinExistence type="predicted"/>
<dbReference type="CDD" id="cd12797">
    <property type="entry name" value="M23_peptidase"/>
    <property type="match status" value="1"/>
</dbReference>
<dbReference type="InterPro" id="IPR016047">
    <property type="entry name" value="M23ase_b-sheet_dom"/>
</dbReference>
<dbReference type="InterPro" id="IPR050570">
    <property type="entry name" value="Cell_wall_metabolism_enzyme"/>
</dbReference>
<evidence type="ECO:0000313" key="2">
    <source>
        <dbReference type="EMBL" id="OWL94179.1"/>
    </source>
</evidence>
<dbReference type="EMBL" id="NHMK01000027">
    <property type="protein sequence ID" value="OWL94179.1"/>
    <property type="molecule type" value="Genomic_DNA"/>
</dbReference>
<dbReference type="AlphaFoldDB" id="A0A246BG25"/>
<name>A0A246BG25_9DEIO</name>
<dbReference type="Proteomes" id="UP000197208">
    <property type="component" value="Unassembled WGS sequence"/>
</dbReference>
<dbReference type="OrthoDB" id="9795421at2"/>
<organism evidence="2 3">
    <name type="scientific">Deinococcus indicus</name>
    <dbReference type="NCBI Taxonomy" id="223556"/>
    <lineage>
        <taxon>Bacteria</taxon>
        <taxon>Thermotogati</taxon>
        <taxon>Deinococcota</taxon>
        <taxon>Deinococci</taxon>
        <taxon>Deinococcales</taxon>
        <taxon>Deinococcaceae</taxon>
        <taxon>Deinococcus</taxon>
    </lineage>
</organism>
<reference evidence="2 3" key="1">
    <citation type="submission" date="2017-05" db="EMBL/GenBank/DDBJ databases">
        <title>De novo genome assembly of Deniococcus indicus strain DR1.</title>
        <authorList>
            <person name="Chauhan D."/>
            <person name="Yennamalli R.M."/>
            <person name="Priyadarshini R."/>
        </authorList>
    </citation>
    <scope>NUCLEOTIDE SEQUENCE [LARGE SCALE GENOMIC DNA]</scope>
    <source>
        <strain evidence="2 3">DR1</strain>
    </source>
</reference>